<organism evidence="4 5">
    <name type="scientific">Euzebya pacifica</name>
    <dbReference type="NCBI Taxonomy" id="1608957"/>
    <lineage>
        <taxon>Bacteria</taxon>
        <taxon>Bacillati</taxon>
        <taxon>Actinomycetota</taxon>
        <taxon>Nitriliruptoria</taxon>
        <taxon>Euzebyales</taxon>
    </lineage>
</organism>
<evidence type="ECO:0000256" key="3">
    <source>
        <dbReference type="ARBA" id="ARBA00023027"/>
    </source>
</evidence>
<keyword evidence="5" id="KW-1185">Reference proteome</keyword>
<dbReference type="SUPFAM" id="SSF51905">
    <property type="entry name" value="FAD/NAD(P)-binding domain"/>
    <property type="match status" value="1"/>
</dbReference>
<dbReference type="NCBIfam" id="TIGR01790">
    <property type="entry name" value="carotene-cycl"/>
    <property type="match status" value="1"/>
</dbReference>
<sequence>MRGERHDRATRATPDAADVVVVGAGPAAWSVAGHLAGGGADVVLLAPDPAGPWPASYGAWVDELPPDLPASVRAAEMPDAAAIARSRHRLGRTYTMLSTSRLQAHLTDPPVRTVVGTARGTRPGRTDTAVVLADGRSVRGRVVIDASGAQRILTGGRVPTPRAAQTAYGVVVDAALVPDDERAFMDWRDDHGHVGWPTFLYAVPLGDDRLLLEETSLARRPGMPIPELRERLHARMAARGLDPAALTRVEAEADADTGGVERVAFVVDTPLTRGRGRVVPFGAAAPMIHPATGYSLAATLRTAPRLAEAILAHLPGDGADAAAAARRVLWPPGARLVHHLRRRGLEVLLALPPDGVPDFFELFFELPDHHRRAYLSEREDAPAVMGAMAALFAAADGPLRRHLLRWGGMPIGDAPAPDAASRPADGTIVGHE</sequence>
<comment type="similarity">
    <text evidence="1">Belongs to the lycopene cyclase family.</text>
</comment>
<dbReference type="GO" id="GO:0016860">
    <property type="term" value="F:intramolecular oxidoreductase activity"/>
    <property type="evidence" value="ECO:0007669"/>
    <property type="project" value="UniProtKB-ARBA"/>
</dbReference>
<keyword evidence="3" id="KW-0520">NAD</keyword>
<dbReference type="PANTHER" id="PTHR39757">
    <property type="match status" value="1"/>
</dbReference>
<evidence type="ECO:0000256" key="2">
    <source>
        <dbReference type="ARBA" id="ARBA00022746"/>
    </source>
</evidence>
<dbReference type="Gene3D" id="3.50.50.60">
    <property type="entry name" value="FAD/NAD(P)-binding domain"/>
    <property type="match status" value="1"/>
</dbReference>
<accession>A0A346Y4W1</accession>
<proteinExistence type="inferred from homology"/>
<dbReference type="GO" id="GO:0016117">
    <property type="term" value="P:carotenoid biosynthetic process"/>
    <property type="evidence" value="ECO:0007669"/>
    <property type="project" value="UniProtKB-KW"/>
</dbReference>
<evidence type="ECO:0000313" key="4">
    <source>
        <dbReference type="EMBL" id="AXV09508.1"/>
    </source>
</evidence>
<dbReference type="InterPro" id="IPR010108">
    <property type="entry name" value="Lycopene_cyclase_b/e"/>
</dbReference>
<evidence type="ECO:0000313" key="5">
    <source>
        <dbReference type="Proteomes" id="UP000264006"/>
    </source>
</evidence>
<evidence type="ECO:0000256" key="1">
    <source>
        <dbReference type="ARBA" id="ARBA00006599"/>
    </source>
</evidence>
<name>A0A346Y4W1_9ACTN</name>
<dbReference type="PRINTS" id="PR00469">
    <property type="entry name" value="PNDRDTASEII"/>
</dbReference>
<dbReference type="Pfam" id="PF05834">
    <property type="entry name" value="Lycopene_cycl"/>
    <property type="match status" value="1"/>
</dbReference>
<protein>
    <submittedName>
        <fullName evidence="4">Lycopene beta cyclase</fullName>
    </submittedName>
</protein>
<dbReference type="GO" id="GO:0016705">
    <property type="term" value="F:oxidoreductase activity, acting on paired donors, with incorporation or reduction of molecular oxygen"/>
    <property type="evidence" value="ECO:0007669"/>
    <property type="project" value="InterPro"/>
</dbReference>
<gene>
    <name evidence="4" type="ORF">DVS28_a4851</name>
</gene>
<reference evidence="4 5" key="1">
    <citation type="submission" date="2018-09" db="EMBL/GenBank/DDBJ databases">
        <title>Complete genome sequence of Euzebya sp. DY32-46 isolated from seawater of Pacific Ocean.</title>
        <authorList>
            <person name="Xu L."/>
            <person name="Wu Y.-H."/>
            <person name="Xu X.-W."/>
        </authorList>
    </citation>
    <scope>NUCLEOTIDE SEQUENCE [LARGE SCALE GENOMIC DNA]</scope>
    <source>
        <strain evidence="4 5">DY32-46</strain>
    </source>
</reference>
<dbReference type="OrthoDB" id="537501at2"/>
<dbReference type="EMBL" id="CP031165">
    <property type="protein sequence ID" value="AXV09508.1"/>
    <property type="molecule type" value="Genomic_DNA"/>
</dbReference>
<dbReference type="InterPro" id="IPR036188">
    <property type="entry name" value="FAD/NAD-bd_sf"/>
</dbReference>
<dbReference type="Proteomes" id="UP000264006">
    <property type="component" value="Chromosome"/>
</dbReference>
<dbReference type="RefSeq" id="WP_114593682.1">
    <property type="nucleotide sequence ID" value="NZ_CP031165.1"/>
</dbReference>
<dbReference type="AlphaFoldDB" id="A0A346Y4W1"/>
<keyword evidence="2" id="KW-0125">Carotenoid biosynthesis</keyword>
<dbReference type="PANTHER" id="PTHR39757:SF5">
    <property type="entry name" value="OS02G0190600 PROTEIN"/>
    <property type="match status" value="1"/>
</dbReference>
<dbReference type="KEGG" id="euz:DVS28_a4851"/>